<evidence type="ECO:0000256" key="2">
    <source>
        <dbReference type="ARBA" id="ARBA00022989"/>
    </source>
</evidence>
<dbReference type="PANTHER" id="PTHR23523:SF2">
    <property type="entry name" value="2-NITROIMIDAZOLE TRANSPORTER"/>
    <property type="match status" value="1"/>
</dbReference>
<dbReference type="Pfam" id="PF07690">
    <property type="entry name" value="MFS_1"/>
    <property type="match status" value="1"/>
</dbReference>
<feature type="transmembrane region" description="Helical" evidence="4">
    <location>
        <begin position="252"/>
        <end position="272"/>
    </location>
</feature>
<feature type="transmembrane region" description="Helical" evidence="4">
    <location>
        <begin position="337"/>
        <end position="356"/>
    </location>
</feature>
<evidence type="ECO:0000256" key="4">
    <source>
        <dbReference type="SAM" id="Phobius"/>
    </source>
</evidence>
<dbReference type="GO" id="GO:0022857">
    <property type="term" value="F:transmembrane transporter activity"/>
    <property type="evidence" value="ECO:0007669"/>
    <property type="project" value="InterPro"/>
</dbReference>
<evidence type="ECO:0000256" key="1">
    <source>
        <dbReference type="ARBA" id="ARBA00022692"/>
    </source>
</evidence>
<feature type="transmembrane region" description="Helical" evidence="4">
    <location>
        <begin position="304"/>
        <end position="325"/>
    </location>
</feature>
<gene>
    <name evidence="5" type="ORF">A9309_06620</name>
</gene>
<evidence type="ECO:0000313" key="5">
    <source>
        <dbReference type="EMBL" id="OBX63051.1"/>
    </source>
</evidence>
<protein>
    <recommendedName>
        <fullName evidence="7">Inner membrane transport protein YeaN</fullName>
    </recommendedName>
</protein>
<dbReference type="Proteomes" id="UP000092607">
    <property type="component" value="Unassembled WGS sequence"/>
</dbReference>
<reference evidence="5 6" key="1">
    <citation type="submission" date="2016-06" db="EMBL/GenBank/DDBJ databases">
        <title>Draft genome of Moraxella lacunata CCUG 57757A.</title>
        <authorList>
            <person name="Salva-Serra F."/>
            <person name="Engstrom-Jakobsson H."/>
            <person name="Thorell K."/>
            <person name="Gonzales-Siles L."/>
            <person name="Karlsson R."/>
            <person name="Boulund F."/>
            <person name="Engstrand L."/>
            <person name="Kristiansson E."/>
            <person name="Moore E."/>
        </authorList>
    </citation>
    <scope>NUCLEOTIDE SEQUENCE [LARGE SCALE GENOMIC DNA]</scope>
    <source>
        <strain evidence="5 6">CCUG 57757A</strain>
    </source>
</reference>
<sequence length="394" mass="42226">MPNTTHPHKSALPLALLIITLVLLAINMRSPIVMLGSIAPTLTDALGLSVSAIGLLGALPMPMFAFGALVAPMLAKRFGLEIMMIASGVVLALGVLSRVWLGVGGLFVGTVVLSLAIGLLNALTAPFIKKYTPNHIALATGVFSLSMSVCAGLCAYLVVPLMGVVSWQVALSWWGMFAVMTFFMLLFINKLYHADTAQTTSTPSHFNAWKSKDAWYLGVYMGIQSLLFYTVASFLPSIGMGYGLSLAQASSLALAFQLSAPVAIFLLTFLIKRNFPIKIIALVASLANVVGSGGFIWFPDYLMLWSALMGFGGACIFTLSLMLFSIRTTRLDTARDLSGMVQAVGYGVAFFGPLVLGKLYEKTGTWELSLYVLFILMCVNVGFGWLAGRGDRVD</sequence>
<accession>A0A1B8Q2A6</accession>
<feature type="transmembrane region" description="Helical" evidence="4">
    <location>
        <begin position="279"/>
        <end position="298"/>
    </location>
</feature>
<dbReference type="InterPro" id="IPR036259">
    <property type="entry name" value="MFS_trans_sf"/>
</dbReference>
<feature type="transmembrane region" description="Helical" evidence="4">
    <location>
        <begin position="171"/>
        <end position="192"/>
    </location>
</feature>
<dbReference type="InterPro" id="IPR011701">
    <property type="entry name" value="MFS"/>
</dbReference>
<keyword evidence="1 4" id="KW-0812">Transmembrane</keyword>
<keyword evidence="2 4" id="KW-1133">Transmembrane helix</keyword>
<feature type="transmembrane region" description="Helical" evidence="4">
    <location>
        <begin position="45"/>
        <end position="71"/>
    </location>
</feature>
<dbReference type="EMBL" id="LZMS01000056">
    <property type="protein sequence ID" value="OBX63051.1"/>
    <property type="molecule type" value="Genomic_DNA"/>
</dbReference>
<organism evidence="5 6">
    <name type="scientific">Moraxella lacunata</name>
    <dbReference type="NCBI Taxonomy" id="477"/>
    <lineage>
        <taxon>Bacteria</taxon>
        <taxon>Pseudomonadati</taxon>
        <taxon>Pseudomonadota</taxon>
        <taxon>Gammaproteobacteria</taxon>
        <taxon>Moraxellales</taxon>
        <taxon>Moraxellaceae</taxon>
        <taxon>Moraxella</taxon>
    </lineage>
</organism>
<evidence type="ECO:0000313" key="6">
    <source>
        <dbReference type="Proteomes" id="UP000092607"/>
    </source>
</evidence>
<dbReference type="SUPFAM" id="SSF103473">
    <property type="entry name" value="MFS general substrate transporter"/>
    <property type="match status" value="1"/>
</dbReference>
<keyword evidence="3 4" id="KW-0472">Membrane</keyword>
<dbReference type="Gene3D" id="1.20.1250.20">
    <property type="entry name" value="MFS general substrate transporter like domains"/>
    <property type="match status" value="2"/>
</dbReference>
<feature type="transmembrane region" description="Helical" evidence="4">
    <location>
        <begin position="136"/>
        <end position="159"/>
    </location>
</feature>
<proteinExistence type="predicted"/>
<feature type="transmembrane region" description="Helical" evidence="4">
    <location>
        <begin position="78"/>
        <end position="100"/>
    </location>
</feature>
<dbReference type="InterPro" id="IPR052524">
    <property type="entry name" value="MFS_Cyanate_Porter"/>
</dbReference>
<comment type="caution">
    <text evidence="5">The sequence shown here is derived from an EMBL/GenBank/DDBJ whole genome shotgun (WGS) entry which is preliminary data.</text>
</comment>
<feature type="transmembrane region" description="Helical" evidence="4">
    <location>
        <begin position="213"/>
        <end position="232"/>
    </location>
</feature>
<dbReference type="PANTHER" id="PTHR23523">
    <property type="match status" value="1"/>
</dbReference>
<dbReference type="RefSeq" id="WP_065256036.1">
    <property type="nucleotide sequence ID" value="NZ_JARDJM010000021.1"/>
</dbReference>
<dbReference type="AlphaFoldDB" id="A0A1B8Q2A6"/>
<evidence type="ECO:0008006" key="7">
    <source>
        <dbReference type="Google" id="ProtNLM"/>
    </source>
</evidence>
<feature type="transmembrane region" description="Helical" evidence="4">
    <location>
        <begin position="106"/>
        <end position="124"/>
    </location>
</feature>
<dbReference type="OrthoDB" id="5317164at2"/>
<evidence type="ECO:0000256" key="3">
    <source>
        <dbReference type="ARBA" id="ARBA00023136"/>
    </source>
</evidence>
<feature type="transmembrane region" description="Helical" evidence="4">
    <location>
        <begin position="368"/>
        <end position="388"/>
    </location>
</feature>
<name>A0A1B8Q2A6_MORLA</name>